<feature type="chain" id="PRO_5017324640" description="DUF5723 domain-containing protein" evidence="1">
    <location>
        <begin position="27"/>
        <end position="414"/>
    </location>
</feature>
<comment type="caution">
    <text evidence="2">The sequence shown here is derived from an EMBL/GenBank/DDBJ whole genome shotgun (WGS) entry which is preliminary data.</text>
</comment>
<gene>
    <name evidence="2" type="ORF">D7X12_02835</name>
</gene>
<evidence type="ECO:0008006" key="4">
    <source>
        <dbReference type="Google" id="ProtNLM"/>
    </source>
</evidence>
<evidence type="ECO:0000313" key="3">
    <source>
        <dbReference type="Proteomes" id="UP000273405"/>
    </source>
</evidence>
<accession>A0A3A8NSP6</accession>
<dbReference type="OrthoDB" id="5521843at2"/>
<organism evidence="2 3">
    <name type="scientific">Corallococcus sicarius</name>
    <dbReference type="NCBI Taxonomy" id="2316726"/>
    <lineage>
        <taxon>Bacteria</taxon>
        <taxon>Pseudomonadati</taxon>
        <taxon>Myxococcota</taxon>
        <taxon>Myxococcia</taxon>
        <taxon>Myxococcales</taxon>
        <taxon>Cystobacterineae</taxon>
        <taxon>Myxococcaceae</taxon>
        <taxon>Corallococcus</taxon>
    </lineage>
</organism>
<name>A0A3A8NSP6_9BACT</name>
<evidence type="ECO:0000313" key="2">
    <source>
        <dbReference type="EMBL" id="RKH47416.1"/>
    </source>
</evidence>
<reference evidence="3" key="1">
    <citation type="submission" date="2018-09" db="EMBL/GenBank/DDBJ databases">
        <authorList>
            <person name="Livingstone P.G."/>
            <person name="Whitworth D.E."/>
        </authorList>
    </citation>
    <scope>NUCLEOTIDE SEQUENCE [LARGE SCALE GENOMIC DNA]</scope>
    <source>
        <strain evidence="3">CA040B</strain>
    </source>
</reference>
<keyword evidence="3" id="KW-1185">Reference proteome</keyword>
<sequence>MPSLRPPSIPLIAAVVVLASSPVALADNPPLTSSNYAIDVFQGPVLAPVRVTGLAGAYAPIAEGVEGIGANTAAPALRSLYSTQHVDYDLSLGFTLPSSVRNTDFDNNGSVGFTYKNFVFTQLGGLIQWGPWGAGGLASLQSYTLGQDASGQTLQLNTSRFQIQLARTLFDGELVVGVGLRAVSLEIDSGEGEKSNLASMLGVNTEAGAIWTPLALPLRAALTFRAPVQGRLNPDSPTTADDEGNVRVANLYLPSTIKLPWEIEAGLAYQFGPRPLQIPWGPERAERFKALPRAKLLLTGSVIISGAASNAIGFESFLSQQLERSGRHLLVSPRVGAELEPIENRLQVRAGSYLEPSRFDDIRPRVHGTAGAEVRLFRWSVFGMTSPETSWRISGFVDVSHLYLGWGVGVGTWH</sequence>
<dbReference type="Proteomes" id="UP000273405">
    <property type="component" value="Unassembled WGS sequence"/>
</dbReference>
<dbReference type="Gene3D" id="2.40.160.60">
    <property type="entry name" value="Outer membrane protein transport protein (OMPP1/FadL/TodX)"/>
    <property type="match status" value="1"/>
</dbReference>
<evidence type="ECO:0000256" key="1">
    <source>
        <dbReference type="SAM" id="SignalP"/>
    </source>
</evidence>
<dbReference type="AlphaFoldDB" id="A0A3A8NSP6"/>
<feature type="signal peptide" evidence="1">
    <location>
        <begin position="1"/>
        <end position="26"/>
    </location>
</feature>
<keyword evidence="1" id="KW-0732">Signal</keyword>
<dbReference type="EMBL" id="RAWG01000011">
    <property type="protein sequence ID" value="RKH47416.1"/>
    <property type="molecule type" value="Genomic_DNA"/>
</dbReference>
<proteinExistence type="predicted"/>
<protein>
    <recommendedName>
        <fullName evidence="4">DUF5723 domain-containing protein</fullName>
    </recommendedName>
</protein>